<dbReference type="Gene3D" id="3.20.20.80">
    <property type="entry name" value="Glycosidases"/>
    <property type="match status" value="1"/>
</dbReference>
<evidence type="ECO:0000259" key="1">
    <source>
        <dbReference type="Pfam" id="PF11790"/>
    </source>
</evidence>
<feature type="domain" description="Asl1-like glycosyl hydrolase catalytic" evidence="1">
    <location>
        <begin position="45"/>
        <end position="271"/>
    </location>
</feature>
<dbReference type="OrthoDB" id="43654at2759"/>
<sequence>MSHLPHANTVHFDDRPSPAAAHVKRGISVPWNFDPKHFALYKQAIDAGKISWLFNWELWKPDGLPLTIIYVPQCRTGKEIEQVLPRLTKYLKDDQVQHFIGFNEPCINAQANLSVDEAIELWKKYVLPMKDQCPGVLIGSPSIANGKHGLPWLVSFISNLGGIQASGIDHIVLHVYDRTSDGFKNHVEEIYNAFGLPIWVTEFACTSWDRENPISEEDVLEFMRETVRFLEETDYVERYAWFGAMEDVGEDMGRANGLQRGNSLTEAGKLYLSL</sequence>
<dbReference type="InterPro" id="IPR017853">
    <property type="entry name" value="GH"/>
</dbReference>
<evidence type="ECO:0000313" key="2">
    <source>
        <dbReference type="EMBL" id="QDS72173.1"/>
    </source>
</evidence>
<dbReference type="SUPFAM" id="SSF51445">
    <property type="entry name" value="(Trans)glycosidases"/>
    <property type="match status" value="1"/>
</dbReference>
<dbReference type="PANTHER" id="PTHR34154:SF3">
    <property type="entry name" value="ALKALI-SENSITIVE LINKAGE PROTEIN 1"/>
    <property type="match status" value="1"/>
</dbReference>
<reference evidence="2 3" key="1">
    <citation type="submission" date="2019-07" db="EMBL/GenBank/DDBJ databases">
        <title>Finished genome of Venturia effusa.</title>
        <authorList>
            <person name="Young C.A."/>
            <person name="Cox M.P."/>
            <person name="Ganley A.R.D."/>
            <person name="David W.J."/>
        </authorList>
    </citation>
    <scope>NUCLEOTIDE SEQUENCE [LARGE SCALE GENOMIC DNA]</scope>
    <source>
        <strain evidence="3">albino</strain>
    </source>
</reference>
<dbReference type="InterPro" id="IPR053183">
    <property type="entry name" value="ASL1"/>
</dbReference>
<dbReference type="InterPro" id="IPR024655">
    <property type="entry name" value="Asl1_glyco_hydro_catalytic"/>
</dbReference>
<dbReference type="Pfam" id="PF11790">
    <property type="entry name" value="Glyco_hydro_cc"/>
    <property type="match status" value="1"/>
</dbReference>
<dbReference type="Proteomes" id="UP000316270">
    <property type="component" value="Chromosome 7"/>
</dbReference>
<proteinExistence type="predicted"/>
<dbReference type="PANTHER" id="PTHR34154">
    <property type="entry name" value="ALKALI-SENSITIVE LINKAGE PROTEIN 1"/>
    <property type="match status" value="1"/>
</dbReference>
<name>A0A517L961_9PEZI</name>
<accession>A0A517L961</accession>
<dbReference type="EMBL" id="CP042191">
    <property type="protein sequence ID" value="QDS72173.1"/>
    <property type="molecule type" value="Genomic_DNA"/>
</dbReference>
<organism evidence="2 3">
    <name type="scientific">Venturia effusa</name>
    <dbReference type="NCBI Taxonomy" id="50376"/>
    <lineage>
        <taxon>Eukaryota</taxon>
        <taxon>Fungi</taxon>
        <taxon>Dikarya</taxon>
        <taxon>Ascomycota</taxon>
        <taxon>Pezizomycotina</taxon>
        <taxon>Dothideomycetes</taxon>
        <taxon>Pleosporomycetidae</taxon>
        <taxon>Venturiales</taxon>
        <taxon>Venturiaceae</taxon>
        <taxon>Venturia</taxon>
    </lineage>
</organism>
<dbReference type="STRING" id="50376.A0A517L961"/>
<dbReference type="GO" id="GO:0009277">
    <property type="term" value="C:fungal-type cell wall"/>
    <property type="evidence" value="ECO:0007669"/>
    <property type="project" value="TreeGrafter"/>
</dbReference>
<protein>
    <recommendedName>
        <fullName evidence="1">Asl1-like glycosyl hydrolase catalytic domain-containing protein</fullName>
    </recommendedName>
</protein>
<gene>
    <name evidence="2" type="ORF">FKW77_004676</name>
</gene>
<dbReference type="AlphaFoldDB" id="A0A517L961"/>
<evidence type="ECO:0000313" key="3">
    <source>
        <dbReference type="Proteomes" id="UP000316270"/>
    </source>
</evidence>
<dbReference type="GO" id="GO:0071966">
    <property type="term" value="P:fungal-type cell wall polysaccharide metabolic process"/>
    <property type="evidence" value="ECO:0007669"/>
    <property type="project" value="TreeGrafter"/>
</dbReference>
<keyword evidence="3" id="KW-1185">Reference proteome</keyword>